<dbReference type="AlphaFoldDB" id="A0AAQ3PNG7"/>
<dbReference type="Proteomes" id="UP001341281">
    <property type="component" value="Chromosome 01"/>
</dbReference>
<reference evidence="2 3" key="1">
    <citation type="submission" date="2024-02" db="EMBL/GenBank/DDBJ databases">
        <title>High-quality chromosome-scale genome assembly of Pensacola bahiagrass (Paspalum notatum Flugge var. saurae).</title>
        <authorList>
            <person name="Vega J.M."/>
            <person name="Podio M."/>
            <person name="Orjuela J."/>
            <person name="Siena L.A."/>
            <person name="Pessino S.C."/>
            <person name="Combes M.C."/>
            <person name="Mariac C."/>
            <person name="Albertini E."/>
            <person name="Pupilli F."/>
            <person name="Ortiz J.P.A."/>
            <person name="Leblanc O."/>
        </authorList>
    </citation>
    <scope>NUCLEOTIDE SEQUENCE [LARGE SCALE GENOMIC DNA]</scope>
    <source>
        <strain evidence="2">R1</strain>
        <tissue evidence="2">Leaf</tissue>
    </source>
</reference>
<evidence type="ECO:0000313" key="2">
    <source>
        <dbReference type="EMBL" id="WVZ50017.1"/>
    </source>
</evidence>
<proteinExistence type="predicted"/>
<evidence type="ECO:0000256" key="1">
    <source>
        <dbReference type="SAM" id="MobiDB-lite"/>
    </source>
</evidence>
<name>A0AAQ3PNG7_PASNO</name>
<accession>A0AAQ3PNG7</accession>
<keyword evidence="3" id="KW-1185">Reference proteome</keyword>
<protein>
    <submittedName>
        <fullName evidence="2">Uncharacterized protein</fullName>
    </submittedName>
</protein>
<feature type="compositionally biased region" description="Basic residues" evidence="1">
    <location>
        <begin position="98"/>
        <end position="109"/>
    </location>
</feature>
<evidence type="ECO:0000313" key="3">
    <source>
        <dbReference type="Proteomes" id="UP001341281"/>
    </source>
</evidence>
<organism evidence="2 3">
    <name type="scientific">Paspalum notatum var. saurae</name>
    <dbReference type="NCBI Taxonomy" id="547442"/>
    <lineage>
        <taxon>Eukaryota</taxon>
        <taxon>Viridiplantae</taxon>
        <taxon>Streptophyta</taxon>
        <taxon>Embryophyta</taxon>
        <taxon>Tracheophyta</taxon>
        <taxon>Spermatophyta</taxon>
        <taxon>Magnoliopsida</taxon>
        <taxon>Liliopsida</taxon>
        <taxon>Poales</taxon>
        <taxon>Poaceae</taxon>
        <taxon>PACMAD clade</taxon>
        <taxon>Panicoideae</taxon>
        <taxon>Andropogonodae</taxon>
        <taxon>Paspaleae</taxon>
        <taxon>Paspalinae</taxon>
        <taxon>Paspalum</taxon>
    </lineage>
</organism>
<feature type="region of interest" description="Disordered" evidence="1">
    <location>
        <begin position="1"/>
        <end position="49"/>
    </location>
</feature>
<feature type="region of interest" description="Disordered" evidence="1">
    <location>
        <begin position="84"/>
        <end position="109"/>
    </location>
</feature>
<dbReference type="EMBL" id="CP144745">
    <property type="protein sequence ID" value="WVZ50017.1"/>
    <property type="molecule type" value="Genomic_DNA"/>
</dbReference>
<sequence length="292" mass="30633">MQRPRETAGATECAWRPSPARSTPGFDAAGDGGQGPLAPPRRGRRALTLAPRPWRPVRRAPPCRGHGALALRWPASLLSHRGHGVQWPRSPAPQPWRPHARTRLARPRSRARPSPIVLLSLPWLRSSEALTRSRAAGACASACAAAAALAELLLRDLRRGGLLAPALAASPSAPMATAVTAESARRKAGGCVPVFPYPPPPTSPTRAALTDARARRACLPERLRGAGGLAGPPAPCCAKRVAGVGGRDFARSGSSAREGVAPRRLELGGMNRHEGTLTSVILVLTAVAPVFR</sequence>
<gene>
    <name evidence="2" type="ORF">U9M48_001316</name>
</gene>